<dbReference type="InterPro" id="IPR001789">
    <property type="entry name" value="Sig_transdc_resp-reg_receiver"/>
</dbReference>
<dbReference type="Gene3D" id="3.30.450.20">
    <property type="entry name" value="PAS domain"/>
    <property type="match status" value="2"/>
</dbReference>
<dbReference type="RefSeq" id="WP_156924453.1">
    <property type="nucleotide sequence ID" value="NZ_AXWS01000014.1"/>
</dbReference>
<dbReference type="PROSITE" id="PS50109">
    <property type="entry name" value="HIS_KIN"/>
    <property type="match status" value="1"/>
</dbReference>
<keyword evidence="15" id="KW-0547">Nucleotide-binding</keyword>
<reference evidence="15" key="2">
    <citation type="journal article" date="2004" name="Cell">
        <title>The Mechanism of Hsp90 regulation by the protein kinase-specific cochaperone p50(cdc37).</title>
        <authorList>
            <person name="Roe S.M."/>
            <person name="Ali M.M."/>
            <person name="Meyer P."/>
            <person name="Vaughan C.K."/>
            <person name="Panaretou B."/>
            <person name="Piper P.W."/>
            <person name="Prodromou C."/>
            <person name="Pearl L.H."/>
        </authorList>
    </citation>
    <scope>NUCLEOTIDE SEQUENCE</scope>
</reference>
<dbReference type="InterPro" id="IPR036641">
    <property type="entry name" value="HPT_dom_sf"/>
</dbReference>
<dbReference type="Gene3D" id="1.20.120.160">
    <property type="entry name" value="HPT domain"/>
    <property type="match status" value="1"/>
</dbReference>
<evidence type="ECO:0000256" key="3">
    <source>
        <dbReference type="ARBA" id="ARBA00022553"/>
    </source>
</evidence>
<dbReference type="PROSITE" id="PS50110">
    <property type="entry name" value="RESPONSE_REGULATORY"/>
    <property type="match status" value="1"/>
</dbReference>
<sequence>MSAPPLARPTAPDAQSRARAAGPALALFFLVFGISLLALRQAHVTGALVPTLLPEAFVLGALLRRAHDGRGPLLAAGLAAIGLAQVAASLAGLLPLALALAWALAQAITIGLASHVFALLGVDARNASDPKRRIAAFIIVGGPCAVPGAVIAGIAAGVIWKIDGWAAAQLWWASDALLITTLVPLAISLSRVQVARLFGRATGDGRGGAREGGLELVFALIVVVAIAAIATSHAPHWLMIVEIPLGIAALRFSVLATCVLTLAIQTTVFAAFGGSPFGAERHDAFLYLAMTLAVVSLPPLAIAYLFAGMRHKHRHLAESEERFRGAMHDSPIGMALVGLDGRAIEVNPALCRMLDRPRVALLARPLDAVQPRDVPRLRARLRRLLRRVTRGPVQPRAGSAPADPRDPLVEGGTRATVPTGEFEIRLRRRDGSLLPAAIAASLVRGSDGRPLHFVLQAYDLTQAKAAEAALRDSWWRLERVFQGSDDSYWDLDIASGRIFCGDSLLTSLGHPPGLAFDLAALLALTHPDDLPALRAALLEHVEGRSARLAVEHRMRGADGSWRWVFLRGRAYDRDADGRATGIAGIHTDTTERRLLNDSLLEHTRALAEARKLAQARSNFLANMSHEIRTPLAAVIGNTQLALRSVPFGVEDGVRPYLERIEKSGALLLALVNDVLDLSKIEENRLSLERIEFELGDPVDQVVEIAADRASASHIALIVDEDPALPRRVIGDPLRLTQVLLNLVTNAVKFTERGSVTVRLRRAGPEGGLVAEVEDTGIGIAPEHLARLFSPFEQGDGSLTRRFGGTGLGLAISQRLVGLMGGRIEVRSEIGRGSCFTVRLPGLTEVPPPHTPEPPRRRVLLAALPPANVAPVSRWLGARGLEVLTLDEAELAAPGDAAAPTSGTGGRASTGILTALLSPAGPGHARAPRPRRDDLVIAPAGLARDRLEALARQCVAAGAELVLLVASGAVAPALAGLPFAARTLATPLRARHVHSLLARHEAETRSTPETPLLAGLHLLLAEDNPLNRDMVGEMLGRAGATLDFAENGQEAVERIEGDGGRYAAVLMDIQMPVLDGIEAARRIRALQPRLPIIALTAHALADERRRAQEAGMVAYLTKPVDFALLERAVADFAGLGKPGSRPAGLITRPPAYADMPVITSLLQGAVAARLDADAGLRLVGGMRDLYARVLHGFVQAYAGGLPLTPESGAADVARAVHTLKGLSAQIGATRLHRACLAWEATWRESTRGVVPMTLPPDALPPNGLLLSELRAVVAEAQAWLTAEAAPGAEMAH</sequence>
<evidence type="ECO:0000259" key="10">
    <source>
        <dbReference type="PROSITE" id="PS50110"/>
    </source>
</evidence>
<dbReference type="SMART" id="SM00448">
    <property type="entry name" value="REC"/>
    <property type="match status" value="1"/>
</dbReference>
<feature type="transmembrane region" description="Helical" evidence="8">
    <location>
        <begin position="213"/>
        <end position="232"/>
    </location>
</feature>
<dbReference type="SMART" id="SM00387">
    <property type="entry name" value="HATPase_c"/>
    <property type="match status" value="1"/>
</dbReference>
<evidence type="ECO:0000256" key="6">
    <source>
        <dbReference type="PROSITE-ProRule" id="PRU00169"/>
    </source>
</evidence>
<dbReference type="InterPro" id="IPR001610">
    <property type="entry name" value="PAC"/>
</dbReference>
<dbReference type="Gene3D" id="1.10.287.130">
    <property type="match status" value="1"/>
</dbReference>
<feature type="transmembrane region" description="Helical" evidence="8">
    <location>
        <begin position="20"/>
        <end position="39"/>
    </location>
</feature>
<dbReference type="PANTHER" id="PTHR45339:SF3">
    <property type="entry name" value="HISTIDINE KINASE"/>
    <property type="match status" value="1"/>
</dbReference>
<dbReference type="EC" id="2.7.13.3" evidence="2"/>
<feature type="transmembrane region" description="Helical" evidence="8">
    <location>
        <begin position="73"/>
        <end position="94"/>
    </location>
</feature>
<feature type="domain" description="HPt" evidence="13">
    <location>
        <begin position="1174"/>
        <end position="1278"/>
    </location>
</feature>
<dbReference type="SUPFAM" id="SSF55785">
    <property type="entry name" value="PYP-like sensor domain (PAS domain)"/>
    <property type="match status" value="2"/>
</dbReference>
<keyword evidence="14" id="KW-1185">Reference proteome</keyword>
<feature type="transmembrane region" description="Helical" evidence="8">
    <location>
        <begin position="284"/>
        <end position="307"/>
    </location>
</feature>
<evidence type="ECO:0000259" key="12">
    <source>
        <dbReference type="PROSITE" id="PS50113"/>
    </source>
</evidence>
<reference evidence="15" key="3">
    <citation type="journal article" date="2004" name="Chem. Biol.">
        <title>Structure-activity relationships in purine-based inhibitor binding to HSP90 isoforms.</title>
        <authorList>
            <person name="Wright L."/>
            <person name="Barril X."/>
            <person name="Dymock B."/>
            <person name="Sheridan L."/>
            <person name="Surgenor A."/>
            <person name="Beswick M."/>
            <person name="Drysdale M."/>
            <person name="Collier A."/>
            <person name="Massey A."/>
            <person name="Davies N."/>
            <person name="Fink A."/>
            <person name="Fromont C."/>
            <person name="Aherne W."/>
            <person name="Boxall K."/>
            <person name="Sharp S."/>
            <person name="Workman P."/>
            <person name="Hubbard R.E."/>
        </authorList>
    </citation>
    <scope>NUCLEOTIDE SEQUENCE</scope>
</reference>
<dbReference type="PROSITE" id="PS50894">
    <property type="entry name" value="HPT"/>
    <property type="match status" value="1"/>
</dbReference>
<evidence type="ECO:0000256" key="4">
    <source>
        <dbReference type="ARBA" id="ARBA00023012"/>
    </source>
</evidence>
<feature type="transmembrane region" description="Helical" evidence="8">
    <location>
        <begin position="134"/>
        <end position="159"/>
    </location>
</feature>
<dbReference type="InterPro" id="IPR008207">
    <property type="entry name" value="Sig_transdc_His_kin_Hpt_dom"/>
</dbReference>
<keyword evidence="8" id="KW-0812">Transmembrane</keyword>
<name>A0A8B6XB15_9BURK</name>
<keyword evidence="8" id="KW-1133">Transmembrane helix</keyword>
<dbReference type="GO" id="GO:0005524">
    <property type="term" value="F:ATP binding"/>
    <property type="evidence" value="ECO:0007669"/>
    <property type="project" value="UniProtKB-KW"/>
</dbReference>
<dbReference type="FunFam" id="3.30.565.10:FF:000078">
    <property type="entry name" value="Two-component sensor histidine kinase"/>
    <property type="match status" value="1"/>
</dbReference>
<organism evidence="14 15">
    <name type="scientific">Derxia gummosa DSM 723</name>
    <dbReference type="NCBI Taxonomy" id="1121388"/>
    <lineage>
        <taxon>Bacteria</taxon>
        <taxon>Pseudomonadati</taxon>
        <taxon>Pseudomonadota</taxon>
        <taxon>Betaproteobacteria</taxon>
        <taxon>Burkholderiales</taxon>
        <taxon>Alcaligenaceae</taxon>
        <taxon>Derxia</taxon>
    </lineage>
</organism>
<dbReference type="InterPro" id="IPR011006">
    <property type="entry name" value="CheY-like_superfamily"/>
</dbReference>
<reference evidence="15" key="4">
    <citation type="journal article" date="2004" name="J. Biol. Chem.">
        <title>Ligand-induced conformational shift in the N-terminal domain of GRP94, an Hsp90 chaperone.</title>
        <authorList>
            <person name="Immormino R.M."/>
            <person name="Dollins D.E."/>
            <person name="Shaffer P.L."/>
            <person name="Soldano K.L."/>
            <person name="Walker M.A."/>
            <person name="Gewirth D.T."/>
        </authorList>
    </citation>
    <scope>NUCLEOTIDE SEQUENCE</scope>
</reference>
<keyword evidence="3 6" id="KW-0597">Phosphoprotein</keyword>
<dbReference type="InterPro" id="IPR005467">
    <property type="entry name" value="His_kinase_dom"/>
</dbReference>
<evidence type="ECO:0000256" key="8">
    <source>
        <dbReference type="SAM" id="Phobius"/>
    </source>
</evidence>
<dbReference type="Pfam" id="PF08447">
    <property type="entry name" value="PAS_3"/>
    <property type="match status" value="1"/>
</dbReference>
<dbReference type="SUPFAM" id="SSF55874">
    <property type="entry name" value="ATPase domain of HSP90 chaperone/DNA topoisomerase II/histidine kinase"/>
    <property type="match status" value="1"/>
</dbReference>
<dbReference type="CDD" id="cd17546">
    <property type="entry name" value="REC_hyHK_CKI1_RcsC-like"/>
    <property type="match status" value="1"/>
</dbReference>
<feature type="domain" description="PAC" evidence="12">
    <location>
        <begin position="548"/>
        <end position="601"/>
    </location>
</feature>
<evidence type="ECO:0000256" key="7">
    <source>
        <dbReference type="SAM" id="MobiDB-lite"/>
    </source>
</evidence>
<feature type="transmembrane region" description="Helical" evidence="8">
    <location>
        <begin position="171"/>
        <end position="192"/>
    </location>
</feature>
<dbReference type="InterPro" id="IPR036097">
    <property type="entry name" value="HisK_dim/P_sf"/>
</dbReference>
<dbReference type="InterPro" id="IPR013655">
    <property type="entry name" value="PAS_fold_3"/>
</dbReference>
<keyword evidence="15" id="KW-0067">ATP-binding</keyword>
<dbReference type="SMART" id="SM00091">
    <property type="entry name" value="PAS"/>
    <property type="match status" value="2"/>
</dbReference>
<dbReference type="SUPFAM" id="SSF47226">
    <property type="entry name" value="Histidine-containing phosphotransfer domain, HPT domain"/>
    <property type="match status" value="1"/>
</dbReference>
<evidence type="ECO:0000313" key="15">
    <source>
        <dbReference type="RefSeq" id="WP_156924453.1"/>
    </source>
</evidence>
<feature type="modified residue" description="Phosphohistidine" evidence="5">
    <location>
        <position position="1216"/>
    </location>
</feature>
<evidence type="ECO:0000256" key="1">
    <source>
        <dbReference type="ARBA" id="ARBA00000085"/>
    </source>
</evidence>
<feature type="domain" description="Response regulatory" evidence="10">
    <location>
        <begin position="1016"/>
        <end position="1132"/>
    </location>
</feature>
<dbReference type="GO" id="GO:0000155">
    <property type="term" value="F:phosphorelay sensor kinase activity"/>
    <property type="evidence" value="ECO:0007669"/>
    <property type="project" value="InterPro"/>
</dbReference>
<dbReference type="SMART" id="SM00086">
    <property type="entry name" value="PAC"/>
    <property type="match status" value="2"/>
</dbReference>
<feature type="domain" description="PAS" evidence="11">
    <location>
        <begin position="319"/>
        <end position="388"/>
    </location>
</feature>
<feature type="transmembrane region" description="Helical" evidence="8">
    <location>
        <begin position="100"/>
        <end position="122"/>
    </location>
</feature>
<protein>
    <recommendedName>
        <fullName evidence="2">histidine kinase</fullName>
        <ecNumber evidence="2">2.7.13.3</ecNumber>
    </recommendedName>
</protein>
<dbReference type="Pfam" id="PF02518">
    <property type="entry name" value="HATPase_c"/>
    <property type="match status" value="1"/>
</dbReference>
<dbReference type="InterPro" id="IPR000014">
    <property type="entry name" value="PAS"/>
</dbReference>
<dbReference type="OrthoDB" id="8670869at2"/>
<reference evidence="15" key="5">
    <citation type="submission" date="2025-08" db="UniProtKB">
        <authorList>
            <consortium name="RefSeq"/>
        </authorList>
    </citation>
    <scope>IDENTIFICATION</scope>
</reference>
<dbReference type="InterPro" id="IPR035965">
    <property type="entry name" value="PAS-like_dom_sf"/>
</dbReference>
<dbReference type="Pfam" id="PF00072">
    <property type="entry name" value="Response_reg"/>
    <property type="match status" value="1"/>
</dbReference>
<dbReference type="GO" id="GO:0005886">
    <property type="term" value="C:plasma membrane"/>
    <property type="evidence" value="ECO:0007669"/>
    <property type="project" value="UniProtKB-SubCell"/>
</dbReference>
<dbReference type="SMART" id="SM00388">
    <property type="entry name" value="HisKA"/>
    <property type="match status" value="1"/>
</dbReference>
<dbReference type="CDD" id="cd00130">
    <property type="entry name" value="PAS"/>
    <property type="match status" value="2"/>
</dbReference>
<dbReference type="InterPro" id="IPR000700">
    <property type="entry name" value="PAS-assoc_C"/>
</dbReference>
<keyword evidence="8" id="KW-0472">Membrane</keyword>
<dbReference type="InterPro" id="IPR003661">
    <property type="entry name" value="HisK_dim/P_dom"/>
</dbReference>
<dbReference type="PRINTS" id="PR00344">
    <property type="entry name" value="BCTRLSENSOR"/>
</dbReference>
<evidence type="ECO:0000259" key="13">
    <source>
        <dbReference type="PROSITE" id="PS50894"/>
    </source>
</evidence>
<dbReference type="PROSITE" id="PS50113">
    <property type="entry name" value="PAC"/>
    <property type="match status" value="2"/>
</dbReference>
<feature type="transmembrane region" description="Helical" evidence="8">
    <location>
        <begin position="252"/>
        <end position="272"/>
    </location>
</feature>
<evidence type="ECO:0000256" key="2">
    <source>
        <dbReference type="ARBA" id="ARBA00012438"/>
    </source>
</evidence>
<evidence type="ECO:0000259" key="9">
    <source>
        <dbReference type="PROSITE" id="PS50109"/>
    </source>
</evidence>
<dbReference type="Gene3D" id="3.40.50.2300">
    <property type="match status" value="1"/>
</dbReference>
<dbReference type="InterPro" id="IPR004358">
    <property type="entry name" value="Sig_transdc_His_kin-like_C"/>
</dbReference>
<dbReference type="CDD" id="cd16922">
    <property type="entry name" value="HATPase_EvgS-ArcB-TorS-like"/>
    <property type="match status" value="1"/>
</dbReference>
<dbReference type="SUPFAM" id="SSF52172">
    <property type="entry name" value="CheY-like"/>
    <property type="match status" value="1"/>
</dbReference>
<dbReference type="Proteomes" id="UP000675920">
    <property type="component" value="Unplaced"/>
</dbReference>
<dbReference type="Gene3D" id="3.30.565.10">
    <property type="entry name" value="Histidine kinase-like ATPase, C-terminal domain"/>
    <property type="match status" value="1"/>
</dbReference>
<dbReference type="Pfam" id="PF13426">
    <property type="entry name" value="PAS_9"/>
    <property type="match status" value="1"/>
</dbReference>
<dbReference type="CDD" id="cd00082">
    <property type="entry name" value="HisKA"/>
    <property type="match status" value="1"/>
</dbReference>
<dbReference type="SUPFAM" id="SSF47384">
    <property type="entry name" value="Homodimeric domain of signal transducing histidine kinase"/>
    <property type="match status" value="1"/>
</dbReference>
<proteinExistence type="predicted"/>
<evidence type="ECO:0000256" key="5">
    <source>
        <dbReference type="PROSITE-ProRule" id="PRU00110"/>
    </source>
</evidence>
<feature type="domain" description="Histidine kinase" evidence="9">
    <location>
        <begin position="622"/>
        <end position="843"/>
    </location>
</feature>
<dbReference type="Pfam" id="PF00512">
    <property type="entry name" value="HisKA"/>
    <property type="match status" value="1"/>
</dbReference>
<dbReference type="PANTHER" id="PTHR45339">
    <property type="entry name" value="HYBRID SIGNAL TRANSDUCTION HISTIDINE KINASE J"/>
    <property type="match status" value="1"/>
</dbReference>
<keyword evidence="4" id="KW-0902">Two-component regulatory system</keyword>
<feature type="region of interest" description="Disordered" evidence="7">
    <location>
        <begin position="391"/>
        <end position="414"/>
    </location>
</feature>
<comment type="catalytic activity">
    <reaction evidence="1">
        <text>ATP + protein L-histidine = ADP + protein N-phospho-L-histidine.</text>
        <dbReference type="EC" id="2.7.13.3"/>
    </reaction>
</comment>
<evidence type="ECO:0000259" key="11">
    <source>
        <dbReference type="PROSITE" id="PS50112"/>
    </source>
</evidence>
<dbReference type="NCBIfam" id="TIGR00229">
    <property type="entry name" value="sensory_box"/>
    <property type="match status" value="1"/>
</dbReference>
<evidence type="ECO:0000313" key="14">
    <source>
        <dbReference type="Proteomes" id="UP000675920"/>
    </source>
</evidence>
<dbReference type="InterPro" id="IPR036890">
    <property type="entry name" value="HATPase_C_sf"/>
</dbReference>
<reference evidence="15" key="1">
    <citation type="journal article" date="2004" name="Biochemistry">
        <title>Crystal structure of the C-terminal domain of the two-component system transmitter protein nitrogen regulator II (NRII; NtrB), regulator of nitrogen assimilation in Escherichia coli.</title>
        <authorList>
            <person name="Song Y."/>
            <person name="Peisach D."/>
            <person name="Pioszak A.A."/>
            <person name="Xu Z."/>
            <person name="Ninfa A.J."/>
        </authorList>
    </citation>
    <scope>NUCLEOTIDE SEQUENCE</scope>
</reference>
<dbReference type="InterPro" id="IPR003594">
    <property type="entry name" value="HATPase_dom"/>
</dbReference>
<accession>A0A8B6XB15</accession>
<dbReference type="PROSITE" id="PS50112">
    <property type="entry name" value="PAS"/>
    <property type="match status" value="1"/>
</dbReference>
<feature type="domain" description="PAC" evidence="12">
    <location>
        <begin position="420"/>
        <end position="472"/>
    </location>
</feature>
<feature type="modified residue" description="4-aspartylphosphate" evidence="6">
    <location>
        <position position="1067"/>
    </location>
</feature>